<dbReference type="SMART" id="SM00232">
    <property type="entry name" value="JAB_MPN"/>
    <property type="match status" value="1"/>
</dbReference>
<keyword evidence="1 7" id="KW-0645">Protease</keyword>
<keyword evidence="2" id="KW-0479">Metal-binding</keyword>
<proteinExistence type="predicted"/>
<keyword evidence="3" id="KW-0378">Hydrolase</keyword>
<organism evidence="7 8">
    <name type="scientific">Salinisphaera dokdonensis CL-ES53</name>
    <dbReference type="NCBI Taxonomy" id="1304272"/>
    <lineage>
        <taxon>Bacteria</taxon>
        <taxon>Pseudomonadati</taxon>
        <taxon>Pseudomonadota</taxon>
        <taxon>Gammaproteobacteria</taxon>
        <taxon>Salinisphaerales</taxon>
        <taxon>Salinisphaeraceae</taxon>
        <taxon>Salinisphaera</taxon>
    </lineage>
</organism>
<dbReference type="PANTHER" id="PTHR34858:SF1">
    <property type="entry name" value="CYSO-CYSTEINE PEPTIDASE"/>
    <property type="match status" value="1"/>
</dbReference>
<comment type="caution">
    <text evidence="7">The sequence shown here is derived from an EMBL/GenBank/DDBJ whole genome shotgun (WGS) entry which is preliminary data.</text>
</comment>
<dbReference type="InterPro" id="IPR037518">
    <property type="entry name" value="MPN"/>
</dbReference>
<dbReference type="SUPFAM" id="SSF102712">
    <property type="entry name" value="JAB1/MPN domain"/>
    <property type="match status" value="1"/>
</dbReference>
<keyword evidence="5" id="KW-0482">Metalloprotease</keyword>
<dbReference type="InterPro" id="IPR028090">
    <property type="entry name" value="JAB_dom_prok"/>
</dbReference>
<dbReference type="GO" id="GO:0006508">
    <property type="term" value="P:proteolysis"/>
    <property type="evidence" value="ECO:0007669"/>
    <property type="project" value="UniProtKB-KW"/>
</dbReference>
<dbReference type="Gene3D" id="3.40.140.10">
    <property type="entry name" value="Cytidine Deaminase, domain 2"/>
    <property type="match status" value="1"/>
</dbReference>
<name>A0ABV2B122_9GAMM</name>
<dbReference type="InterPro" id="IPR051929">
    <property type="entry name" value="VirAsm_ModProt"/>
</dbReference>
<sequence>MRVDFSGRDQHVTPLKMSRPLATRLLFEAQKQPDVEVCGFLSASDEGPHEIYPVANIAAEPARRFEMDPAGQIAAMKAMRENGERLLAIYHSHPSAPPEPSIHDIEGLGYPDALYLIISLNIKGVLEMRAWQRDGEAMVERVLTVMD</sequence>
<dbReference type="Proteomes" id="UP001460888">
    <property type="component" value="Unassembled WGS sequence"/>
</dbReference>
<evidence type="ECO:0000313" key="8">
    <source>
        <dbReference type="Proteomes" id="UP001460888"/>
    </source>
</evidence>
<evidence type="ECO:0000256" key="4">
    <source>
        <dbReference type="ARBA" id="ARBA00022833"/>
    </source>
</evidence>
<dbReference type="EMBL" id="APND01000003">
    <property type="protein sequence ID" value="MES1929597.1"/>
    <property type="molecule type" value="Genomic_DNA"/>
</dbReference>
<gene>
    <name evidence="7" type="ORF">SADO_10084</name>
</gene>
<dbReference type="GO" id="GO:0008233">
    <property type="term" value="F:peptidase activity"/>
    <property type="evidence" value="ECO:0007669"/>
    <property type="project" value="UniProtKB-KW"/>
</dbReference>
<evidence type="ECO:0000259" key="6">
    <source>
        <dbReference type="PROSITE" id="PS50249"/>
    </source>
</evidence>
<dbReference type="InterPro" id="IPR000555">
    <property type="entry name" value="JAMM/MPN+_dom"/>
</dbReference>
<accession>A0ABV2B122</accession>
<dbReference type="PROSITE" id="PS50249">
    <property type="entry name" value="MPN"/>
    <property type="match status" value="1"/>
</dbReference>
<dbReference type="CDD" id="cd08070">
    <property type="entry name" value="MPN_like"/>
    <property type="match status" value="1"/>
</dbReference>
<dbReference type="PANTHER" id="PTHR34858">
    <property type="entry name" value="CYSO-CYSTEINE PEPTIDASE"/>
    <property type="match status" value="1"/>
</dbReference>
<feature type="domain" description="MPN" evidence="6">
    <location>
        <begin position="15"/>
        <end position="137"/>
    </location>
</feature>
<evidence type="ECO:0000256" key="2">
    <source>
        <dbReference type="ARBA" id="ARBA00022723"/>
    </source>
</evidence>
<dbReference type="Pfam" id="PF14464">
    <property type="entry name" value="Prok-JAB"/>
    <property type="match status" value="1"/>
</dbReference>
<evidence type="ECO:0000313" key="7">
    <source>
        <dbReference type="EMBL" id="MES1929597.1"/>
    </source>
</evidence>
<keyword evidence="8" id="KW-1185">Reference proteome</keyword>
<evidence type="ECO:0000256" key="3">
    <source>
        <dbReference type="ARBA" id="ARBA00022801"/>
    </source>
</evidence>
<evidence type="ECO:0000256" key="5">
    <source>
        <dbReference type="ARBA" id="ARBA00023049"/>
    </source>
</evidence>
<protein>
    <submittedName>
        <fullName evidence="7">PAD1/JAB1 superfamily metal-dependent protease</fullName>
    </submittedName>
</protein>
<evidence type="ECO:0000256" key="1">
    <source>
        <dbReference type="ARBA" id="ARBA00022670"/>
    </source>
</evidence>
<reference evidence="7 8" key="1">
    <citation type="submission" date="2013-03" db="EMBL/GenBank/DDBJ databases">
        <title>Salinisphaera dokdonensis CL-ES53 Genome Sequencing.</title>
        <authorList>
            <person name="Li C."/>
            <person name="Lai Q."/>
            <person name="Shao Z."/>
        </authorList>
    </citation>
    <scope>NUCLEOTIDE SEQUENCE [LARGE SCALE GENOMIC DNA]</scope>
    <source>
        <strain evidence="7 8">CL-ES53</strain>
    </source>
</reference>
<keyword evidence="4" id="KW-0862">Zinc</keyword>